<protein>
    <submittedName>
        <fullName evidence="1">Uncharacterized protein</fullName>
    </submittedName>
</protein>
<evidence type="ECO:0000313" key="2">
    <source>
        <dbReference type="Proteomes" id="UP000316213"/>
    </source>
</evidence>
<name>A0A5C6ACX2_9BACT</name>
<sequence precursor="true">MSAPTSSPVIQRPLWKKVGWTWACLIGMMWTGSVEAAEPSDYLSNANQHSLFTGDMPAGVIAATKQRLTPRPSPPYYQPVKFIGTKGIEFSLAQYGTFPEGQPDLMAGLLVGQVYRFRVSNLPNAAGAELYPTVEMVDRTYPPPGLATSYPIPINLDEDDIYAALEGRLVTRVVFLEDPQTAVPLTQGPDGPIAIDVPEYQDPLQIADLRGRVVAILRIGSVTPPQAEVLQNQFYFGHPSWAPIFESQP</sequence>
<reference evidence="1 2" key="1">
    <citation type="submission" date="2019-02" db="EMBL/GenBank/DDBJ databases">
        <title>Deep-cultivation of Planctomycetes and their phenomic and genomic characterization uncovers novel biology.</title>
        <authorList>
            <person name="Wiegand S."/>
            <person name="Jogler M."/>
            <person name="Boedeker C."/>
            <person name="Pinto D."/>
            <person name="Vollmers J."/>
            <person name="Rivas-Marin E."/>
            <person name="Kohn T."/>
            <person name="Peeters S.H."/>
            <person name="Heuer A."/>
            <person name="Rast P."/>
            <person name="Oberbeckmann S."/>
            <person name="Bunk B."/>
            <person name="Jeske O."/>
            <person name="Meyerdierks A."/>
            <person name="Storesund J.E."/>
            <person name="Kallscheuer N."/>
            <person name="Luecker S."/>
            <person name="Lage O.M."/>
            <person name="Pohl T."/>
            <person name="Merkel B.J."/>
            <person name="Hornburger P."/>
            <person name="Mueller R.-W."/>
            <person name="Bruemmer F."/>
            <person name="Labrenz M."/>
            <person name="Spormann A.M."/>
            <person name="Op Den Camp H."/>
            <person name="Overmann J."/>
            <person name="Amann R."/>
            <person name="Jetten M.S.M."/>
            <person name="Mascher T."/>
            <person name="Medema M.H."/>
            <person name="Devos D.P."/>
            <person name="Kaster A.-K."/>
            <person name="Ovreas L."/>
            <person name="Rohde M."/>
            <person name="Galperin M.Y."/>
            <person name="Jogler C."/>
        </authorList>
    </citation>
    <scope>NUCLEOTIDE SEQUENCE [LARGE SCALE GENOMIC DNA]</scope>
    <source>
        <strain evidence="1 2">Pla100</strain>
    </source>
</reference>
<proteinExistence type="predicted"/>
<dbReference type="AlphaFoldDB" id="A0A5C6ACX2"/>
<organism evidence="1 2">
    <name type="scientific">Neorhodopirellula pilleata</name>
    <dbReference type="NCBI Taxonomy" id="2714738"/>
    <lineage>
        <taxon>Bacteria</taxon>
        <taxon>Pseudomonadati</taxon>
        <taxon>Planctomycetota</taxon>
        <taxon>Planctomycetia</taxon>
        <taxon>Pirellulales</taxon>
        <taxon>Pirellulaceae</taxon>
        <taxon>Neorhodopirellula</taxon>
    </lineage>
</organism>
<comment type="caution">
    <text evidence="1">The sequence shown here is derived from an EMBL/GenBank/DDBJ whole genome shotgun (WGS) entry which is preliminary data.</text>
</comment>
<evidence type="ECO:0000313" key="1">
    <source>
        <dbReference type="EMBL" id="TWT97459.1"/>
    </source>
</evidence>
<dbReference type="Proteomes" id="UP000316213">
    <property type="component" value="Unassembled WGS sequence"/>
</dbReference>
<keyword evidence="2" id="KW-1185">Reference proteome</keyword>
<dbReference type="RefSeq" id="WP_231603005.1">
    <property type="nucleotide sequence ID" value="NZ_SJPM01000004.1"/>
</dbReference>
<gene>
    <name evidence="1" type="ORF">Pla100_26130</name>
</gene>
<accession>A0A5C6ACX2</accession>
<dbReference type="EMBL" id="SJPM01000004">
    <property type="protein sequence ID" value="TWT97459.1"/>
    <property type="molecule type" value="Genomic_DNA"/>
</dbReference>